<dbReference type="GeneTree" id="ENSGT00950000183177"/>
<keyword evidence="14" id="KW-0739">Sodium transport</keyword>
<dbReference type="Proteomes" id="UP000016665">
    <property type="component" value="Chromosome 13"/>
</dbReference>
<dbReference type="InterPro" id="IPR003841">
    <property type="entry name" value="Na/Pi_transpt"/>
</dbReference>
<protein>
    <recommendedName>
        <fullName evidence="3">Sodium-dependent phosphate transport protein 2A</fullName>
    </recommendedName>
    <alternativeName>
        <fullName evidence="17">Na(+)-dependent phosphate cotransporter 2A</fullName>
    </alternativeName>
    <alternativeName>
        <fullName evidence="15">Sodium/phosphate cotransporter 2A</fullName>
    </alternativeName>
    <alternativeName>
        <fullName evidence="16">Solute carrier family 34 member 1</fullName>
    </alternativeName>
</protein>
<dbReference type="GO" id="GO:0005903">
    <property type="term" value="C:brush border"/>
    <property type="evidence" value="ECO:0007669"/>
    <property type="project" value="TreeGrafter"/>
</dbReference>
<dbReference type="GO" id="GO:0030643">
    <property type="term" value="P:intracellular phosphate ion homeostasis"/>
    <property type="evidence" value="ECO:0007669"/>
    <property type="project" value="TreeGrafter"/>
</dbReference>
<dbReference type="Pfam" id="PF02690">
    <property type="entry name" value="Na_Pi_cotrans"/>
    <property type="match status" value="2"/>
</dbReference>
<keyword evidence="4" id="KW-0813">Transport</keyword>
<keyword evidence="9 22" id="KW-1133">Transmembrane helix</keyword>
<dbReference type="PANTHER" id="PTHR10010:SF21">
    <property type="entry name" value="SODIUM-DEPENDENT PHOSPHATE TRANSPORT PROTEIN 2A"/>
    <property type="match status" value="1"/>
</dbReference>
<accession>U3K276</accession>
<evidence type="ECO:0000313" key="23">
    <source>
        <dbReference type="Ensembl" id="ENSFALP00000009130.2"/>
    </source>
</evidence>
<keyword evidence="7 22" id="KW-0812">Transmembrane</keyword>
<feature type="transmembrane region" description="Helical" evidence="22">
    <location>
        <begin position="493"/>
        <end position="511"/>
    </location>
</feature>
<evidence type="ECO:0000256" key="18">
    <source>
        <dbReference type="ARBA" id="ARBA00034042"/>
    </source>
</evidence>
<dbReference type="Ensembl" id="ENSFALT00000009169.2">
    <property type="protein sequence ID" value="ENSFALP00000009130.2"/>
    <property type="gene ID" value="ENSFALG00000008753.2"/>
</dbReference>
<keyword evidence="12" id="KW-1015">Disulfide bond</keyword>
<keyword evidence="10" id="KW-0406">Ion transport</keyword>
<feature type="compositionally biased region" description="Gly residues" evidence="21">
    <location>
        <begin position="579"/>
        <end position="591"/>
    </location>
</feature>
<dbReference type="GO" id="GO:0016324">
    <property type="term" value="C:apical plasma membrane"/>
    <property type="evidence" value="ECO:0007669"/>
    <property type="project" value="UniProtKB-SubCell"/>
</dbReference>
<dbReference type="eggNOG" id="ENOG502QQ3I">
    <property type="taxonomic scope" value="Eukaryota"/>
</dbReference>
<evidence type="ECO:0000256" key="20">
    <source>
        <dbReference type="ARBA" id="ARBA00046944"/>
    </source>
</evidence>
<feature type="transmembrane region" description="Helical" evidence="22">
    <location>
        <begin position="151"/>
        <end position="173"/>
    </location>
</feature>
<keyword evidence="8" id="KW-0769">Symport</keyword>
<reference evidence="23" key="3">
    <citation type="submission" date="2025-09" db="UniProtKB">
        <authorList>
            <consortium name="Ensembl"/>
        </authorList>
    </citation>
    <scope>IDENTIFICATION</scope>
</reference>
<evidence type="ECO:0000256" key="5">
    <source>
        <dbReference type="ARBA" id="ARBA00022475"/>
    </source>
</evidence>
<evidence type="ECO:0000256" key="8">
    <source>
        <dbReference type="ARBA" id="ARBA00022847"/>
    </source>
</evidence>
<dbReference type="GO" id="GO:0046689">
    <property type="term" value="P:response to mercury ion"/>
    <property type="evidence" value="ECO:0007669"/>
    <property type="project" value="Ensembl"/>
</dbReference>
<sequence>MLPYRTESPVLPGRCPVRGGRVVHGPQFAYCPSPQALHRLPGAHTCPFTVSAVPCPDHGFPCPGSPGRLPEGCERYELDALSWQGHRLGLDELQRPELGCWARVQSFCVSLLKVPLMFGFLYLFVCSLDVLSSAFQLAGGKVAGDIFKDNAILSNPVAGLVVGILVTVLVQSSSTSTSIIVSMVSSGLLEVRSAIPIIMGSNIGTSVTNTIVALMQAGDRSEFKRAFAGATVHDCFNWLSVLVLLPLEVVSGYLHHVTRLVVATFNIRSGKDAPDLLKIITEPFTKLIIQLDKSVITGIATGDESLRNRSLIRVWCGPASPQIATVGLGPPSNCTSPGHCSTKGIEVLHNVTRQKCEHLFTDTPLPDLAVGLVLLAGSLVVLCTCLILLVKLLNSLLKGQVAKAIQKVINTDLPHPLSWLTGYFAMVVGAGMTFVVQSSSVFTSAITPLIGLGVISIERAYPLTLGSNIGTTTTAILAALASPGDKLASSFQIALCHFFFNISGILLWYPLPFTRLPIRMAKALGERTAKYRWFAVLYLIVCFLLLPSLIFGISMAGWRALGWGADTAPTDNLKKKGGEGGAVKGAPGQGCSGAAATRRPHPAGPQRGEGGPAPGCSPLCPAPAGAGCLCLGLQGPPKALLFLGQRVCIPACDVDLWRTGRGVRMAWDAPDRDRLPLLTVLTHLGVCCRRRAGGLWPTAPRAGAPPPPGTG</sequence>
<reference evidence="23 24" key="1">
    <citation type="journal article" date="2012" name="Nature">
        <title>The genomic landscape of species divergence in Ficedula flycatchers.</title>
        <authorList>
            <person name="Ellegren H."/>
            <person name="Smeds L."/>
            <person name="Burri R."/>
            <person name="Olason P.I."/>
            <person name="Backstrom N."/>
            <person name="Kawakami T."/>
            <person name="Kunstner A."/>
            <person name="Makinen H."/>
            <person name="Nadachowska-Brzyska K."/>
            <person name="Qvarnstrom A."/>
            <person name="Uebbing S."/>
            <person name="Wolf J.B."/>
        </authorList>
    </citation>
    <scope>NUCLEOTIDE SEQUENCE [LARGE SCALE GENOMIC DNA]</scope>
</reference>
<name>U3K276_FICAL</name>
<dbReference type="STRING" id="59894.ENSFALP00000009130"/>
<dbReference type="GO" id="GO:0046686">
    <property type="term" value="P:response to cadmium ion"/>
    <property type="evidence" value="ECO:0007669"/>
    <property type="project" value="Ensembl"/>
</dbReference>
<dbReference type="GO" id="GO:0044341">
    <property type="term" value="P:sodium-dependent phosphate transport"/>
    <property type="evidence" value="ECO:0007669"/>
    <property type="project" value="InterPro"/>
</dbReference>
<dbReference type="PANTHER" id="PTHR10010">
    <property type="entry name" value="SOLUTE CARRIER FAMILY 34 SODIUM PHOSPHATE , MEMBER 2-RELATED"/>
    <property type="match status" value="1"/>
</dbReference>
<evidence type="ECO:0000256" key="17">
    <source>
        <dbReference type="ARBA" id="ARBA00031850"/>
    </source>
</evidence>
<keyword evidence="6" id="KW-0597">Phosphoprotein</keyword>
<comment type="subcellular location">
    <subcellularLocation>
        <location evidence="1">Apical cell membrane</location>
        <topology evidence="1">Multi-pass membrane protein</topology>
    </subcellularLocation>
</comment>
<dbReference type="GO" id="GO:0016607">
    <property type="term" value="C:nuclear speck"/>
    <property type="evidence" value="ECO:0007669"/>
    <property type="project" value="Ensembl"/>
</dbReference>
<feature type="transmembrane region" description="Helical" evidence="22">
    <location>
        <begin position="368"/>
        <end position="390"/>
    </location>
</feature>
<comment type="similarity">
    <text evidence="2">Belongs to the SLC34A transporter family.</text>
</comment>
<evidence type="ECO:0000256" key="12">
    <source>
        <dbReference type="ARBA" id="ARBA00023157"/>
    </source>
</evidence>
<evidence type="ECO:0000256" key="13">
    <source>
        <dbReference type="ARBA" id="ARBA00023180"/>
    </source>
</evidence>
<feature type="transmembrane region" description="Helical" evidence="22">
    <location>
        <begin position="460"/>
        <end position="481"/>
    </location>
</feature>
<keyword evidence="14" id="KW-0915">Sodium</keyword>
<comment type="catalytic activity">
    <reaction evidence="18">
        <text>3 Na(+)(out) + phosphate(out) = 3 Na(+)(in) + phosphate(in)</text>
        <dbReference type="Rhea" id="RHEA:71255"/>
        <dbReference type="ChEBI" id="CHEBI:29101"/>
        <dbReference type="ChEBI" id="CHEBI:43474"/>
    </reaction>
    <physiologicalReaction direction="left-to-right" evidence="18">
        <dbReference type="Rhea" id="RHEA:71256"/>
    </physiologicalReaction>
</comment>
<evidence type="ECO:0000256" key="2">
    <source>
        <dbReference type="ARBA" id="ARBA00005808"/>
    </source>
</evidence>
<evidence type="ECO:0000256" key="1">
    <source>
        <dbReference type="ARBA" id="ARBA00004424"/>
    </source>
</evidence>
<dbReference type="NCBIfam" id="NF037997">
    <property type="entry name" value="Na_Pi_symport"/>
    <property type="match status" value="2"/>
</dbReference>
<comment type="function">
    <text evidence="19">Involved in actively transporting phosphate into cells via Na(+) cotransport in the renal brush border membrane. The cotransport has a Na(+):Pi stoichiometry of 3:1 and is electrogenic.</text>
</comment>
<keyword evidence="13" id="KW-0325">Glycoprotein</keyword>
<evidence type="ECO:0000256" key="19">
    <source>
        <dbReference type="ARBA" id="ARBA00045420"/>
    </source>
</evidence>
<dbReference type="GO" id="GO:0031982">
    <property type="term" value="C:vesicle"/>
    <property type="evidence" value="ECO:0007669"/>
    <property type="project" value="TreeGrafter"/>
</dbReference>
<feature type="transmembrane region" description="Helical" evidence="22">
    <location>
        <begin position="417"/>
        <end position="440"/>
    </location>
</feature>
<feature type="transmembrane region" description="Helical" evidence="22">
    <location>
        <begin position="193"/>
        <end position="214"/>
    </location>
</feature>
<evidence type="ECO:0000256" key="3">
    <source>
        <dbReference type="ARBA" id="ARBA00020021"/>
    </source>
</evidence>
<gene>
    <name evidence="23" type="primary">SLC34A1</name>
</gene>
<dbReference type="GO" id="GO:0010288">
    <property type="term" value="P:response to lead ion"/>
    <property type="evidence" value="ECO:0007669"/>
    <property type="project" value="Ensembl"/>
</dbReference>
<evidence type="ECO:0000256" key="15">
    <source>
        <dbReference type="ARBA" id="ARBA00029614"/>
    </source>
</evidence>
<keyword evidence="24" id="KW-1185">Reference proteome</keyword>
<evidence type="ECO:0000256" key="7">
    <source>
        <dbReference type="ARBA" id="ARBA00022692"/>
    </source>
</evidence>
<evidence type="ECO:0000256" key="4">
    <source>
        <dbReference type="ARBA" id="ARBA00022448"/>
    </source>
</evidence>
<dbReference type="HOGENOM" id="CLU_025063_0_0_1"/>
<evidence type="ECO:0000256" key="6">
    <source>
        <dbReference type="ARBA" id="ARBA00022553"/>
    </source>
</evidence>
<dbReference type="GO" id="GO:0005829">
    <property type="term" value="C:cytosol"/>
    <property type="evidence" value="ECO:0007669"/>
    <property type="project" value="Ensembl"/>
</dbReference>
<evidence type="ECO:0000256" key="16">
    <source>
        <dbReference type="ARBA" id="ARBA00029764"/>
    </source>
</evidence>
<dbReference type="GO" id="GO:0072686">
    <property type="term" value="C:mitotic spindle"/>
    <property type="evidence" value="ECO:0007669"/>
    <property type="project" value="Ensembl"/>
</dbReference>
<evidence type="ECO:0000256" key="9">
    <source>
        <dbReference type="ARBA" id="ARBA00022989"/>
    </source>
</evidence>
<feature type="transmembrane region" description="Helical" evidence="22">
    <location>
        <begin position="531"/>
        <end position="553"/>
    </location>
</feature>
<feature type="transmembrane region" description="Helical" evidence="22">
    <location>
        <begin position="235"/>
        <end position="254"/>
    </location>
</feature>
<comment type="subunit">
    <text evidence="20">Interacts via its C-terminal region with NHERF4. Interacts with NHERF1. Interacts with TMEM174; regulates SLC34A1 internalization by PTH and FGF23.</text>
</comment>
<dbReference type="GO" id="GO:0005436">
    <property type="term" value="F:sodium:phosphate symporter activity"/>
    <property type="evidence" value="ECO:0007669"/>
    <property type="project" value="Ensembl"/>
</dbReference>
<evidence type="ECO:0000256" key="11">
    <source>
        <dbReference type="ARBA" id="ARBA00023136"/>
    </source>
</evidence>
<keyword evidence="5" id="KW-1003">Cell membrane</keyword>
<evidence type="ECO:0000256" key="10">
    <source>
        <dbReference type="ARBA" id="ARBA00023065"/>
    </source>
</evidence>
<reference evidence="23" key="2">
    <citation type="submission" date="2025-08" db="UniProtKB">
        <authorList>
            <consortium name="Ensembl"/>
        </authorList>
    </citation>
    <scope>IDENTIFICATION</scope>
</reference>
<keyword evidence="11 22" id="KW-0472">Membrane</keyword>
<evidence type="ECO:0000313" key="24">
    <source>
        <dbReference type="Proteomes" id="UP000016665"/>
    </source>
</evidence>
<feature type="transmembrane region" description="Helical" evidence="22">
    <location>
        <begin position="116"/>
        <end position="139"/>
    </location>
</feature>
<feature type="region of interest" description="Disordered" evidence="21">
    <location>
        <begin position="574"/>
        <end position="611"/>
    </location>
</feature>
<dbReference type="AlphaFoldDB" id="U3K276"/>
<evidence type="ECO:0000256" key="21">
    <source>
        <dbReference type="SAM" id="MobiDB-lite"/>
    </source>
</evidence>
<dbReference type="NCBIfam" id="TIGR01013">
    <property type="entry name" value="2a58"/>
    <property type="match status" value="1"/>
</dbReference>
<organism evidence="23 24">
    <name type="scientific">Ficedula albicollis</name>
    <name type="common">Collared flycatcher</name>
    <name type="synonym">Muscicapa albicollis</name>
    <dbReference type="NCBI Taxonomy" id="59894"/>
    <lineage>
        <taxon>Eukaryota</taxon>
        <taxon>Metazoa</taxon>
        <taxon>Chordata</taxon>
        <taxon>Craniata</taxon>
        <taxon>Vertebrata</taxon>
        <taxon>Euteleostomi</taxon>
        <taxon>Archelosauria</taxon>
        <taxon>Archosauria</taxon>
        <taxon>Dinosauria</taxon>
        <taxon>Saurischia</taxon>
        <taxon>Theropoda</taxon>
        <taxon>Coelurosauria</taxon>
        <taxon>Aves</taxon>
        <taxon>Neognathae</taxon>
        <taxon>Neoaves</taxon>
        <taxon>Telluraves</taxon>
        <taxon>Australaves</taxon>
        <taxon>Passeriformes</taxon>
        <taxon>Muscicapidae</taxon>
        <taxon>Ficedula</taxon>
    </lineage>
</organism>
<evidence type="ECO:0000256" key="22">
    <source>
        <dbReference type="SAM" id="Phobius"/>
    </source>
</evidence>
<evidence type="ECO:0000256" key="14">
    <source>
        <dbReference type="ARBA" id="ARBA00023201"/>
    </source>
</evidence>
<proteinExistence type="inferred from homology"/>